<dbReference type="SUPFAM" id="SSF46894">
    <property type="entry name" value="C-terminal effector domain of the bipartite response regulators"/>
    <property type="match status" value="1"/>
</dbReference>
<accession>A0A542CS49</accession>
<proteinExistence type="predicted"/>
<dbReference type="SMART" id="SM00091">
    <property type="entry name" value="PAS"/>
    <property type="match status" value="1"/>
</dbReference>
<evidence type="ECO:0000259" key="1">
    <source>
        <dbReference type="PROSITE" id="PS50112"/>
    </source>
</evidence>
<dbReference type="RefSeq" id="WP_142002656.1">
    <property type="nucleotide sequence ID" value="NZ_VFML01000002.1"/>
</dbReference>
<dbReference type="CDD" id="cd00130">
    <property type="entry name" value="PAS"/>
    <property type="match status" value="1"/>
</dbReference>
<dbReference type="Pfam" id="PF08448">
    <property type="entry name" value="PAS_4"/>
    <property type="match status" value="1"/>
</dbReference>
<dbReference type="InterPro" id="IPR036388">
    <property type="entry name" value="WH-like_DNA-bd_sf"/>
</dbReference>
<comment type="caution">
    <text evidence="2">The sequence shown here is derived from an EMBL/GenBank/DDBJ whole genome shotgun (WGS) entry which is preliminary data.</text>
</comment>
<dbReference type="InterPro" id="IPR000792">
    <property type="entry name" value="Tscrpt_reg_LuxR_C"/>
</dbReference>
<protein>
    <submittedName>
        <fullName evidence="2">PAS domain S-box-containing protein</fullName>
    </submittedName>
</protein>
<dbReference type="InterPro" id="IPR035965">
    <property type="entry name" value="PAS-like_dom_sf"/>
</dbReference>
<dbReference type="OrthoDB" id="46486at2"/>
<dbReference type="Pfam" id="PF00196">
    <property type="entry name" value="GerE"/>
    <property type="match status" value="1"/>
</dbReference>
<dbReference type="Proteomes" id="UP000320876">
    <property type="component" value="Unassembled WGS sequence"/>
</dbReference>
<name>A0A542CS49_AMYCI</name>
<dbReference type="NCBIfam" id="TIGR00229">
    <property type="entry name" value="sensory_box"/>
    <property type="match status" value="1"/>
</dbReference>
<dbReference type="AlphaFoldDB" id="A0A542CS49"/>
<dbReference type="GO" id="GO:0003677">
    <property type="term" value="F:DNA binding"/>
    <property type="evidence" value="ECO:0007669"/>
    <property type="project" value="InterPro"/>
</dbReference>
<dbReference type="EMBL" id="VFML01000002">
    <property type="protein sequence ID" value="TQI93658.1"/>
    <property type="molecule type" value="Genomic_DNA"/>
</dbReference>
<evidence type="ECO:0000313" key="2">
    <source>
        <dbReference type="EMBL" id="TQI93658.1"/>
    </source>
</evidence>
<dbReference type="SUPFAM" id="SSF55785">
    <property type="entry name" value="PYP-like sensor domain (PAS domain)"/>
    <property type="match status" value="1"/>
</dbReference>
<evidence type="ECO:0000313" key="3">
    <source>
        <dbReference type="Proteomes" id="UP000320876"/>
    </source>
</evidence>
<dbReference type="Gene3D" id="1.10.10.10">
    <property type="entry name" value="Winged helix-like DNA-binding domain superfamily/Winged helix DNA-binding domain"/>
    <property type="match status" value="1"/>
</dbReference>
<dbReference type="PROSITE" id="PS50112">
    <property type="entry name" value="PAS"/>
    <property type="match status" value="1"/>
</dbReference>
<gene>
    <name evidence="2" type="ORF">FB471_5798</name>
</gene>
<dbReference type="GO" id="GO:0006355">
    <property type="term" value="P:regulation of DNA-templated transcription"/>
    <property type="evidence" value="ECO:0007669"/>
    <property type="project" value="InterPro"/>
</dbReference>
<feature type="domain" description="PAS" evidence="1">
    <location>
        <begin position="23"/>
        <end position="82"/>
    </location>
</feature>
<sequence length="224" mass="24705">MSVAVENAPRTTECGEAWRPESGRDVFRSFIERSGIGFARLDRGTRVVRANPDFARQFGRSPGDVHGRELCELLHPDARDRVGMRLAALAGDTGGRFTERSVAMRRGTAELTGVAVPDRSGRFEGVLVLVEPESRETDTRQAAGRRQLLSEVDARIIEGIGAGVSTVQLAARLYLSRGGIEYHVTNLLRRFKVKNRPALISKAYSMGVFRAGSWPPRVLPDFVK</sequence>
<dbReference type="SMART" id="SM00421">
    <property type="entry name" value="HTH_LUXR"/>
    <property type="match status" value="1"/>
</dbReference>
<dbReference type="InterPro" id="IPR013656">
    <property type="entry name" value="PAS_4"/>
</dbReference>
<reference evidence="2 3" key="1">
    <citation type="submission" date="2019-06" db="EMBL/GenBank/DDBJ databases">
        <title>Sequencing the genomes of 1000 actinobacteria strains.</title>
        <authorList>
            <person name="Klenk H.-P."/>
        </authorList>
    </citation>
    <scope>NUCLEOTIDE SEQUENCE [LARGE SCALE GENOMIC DNA]</scope>
    <source>
        <strain evidence="2 3">DSM 45679</strain>
    </source>
</reference>
<organism evidence="2 3">
    <name type="scientific">Amycolatopsis cihanbeyliensis</name>
    <dbReference type="NCBI Taxonomy" id="1128664"/>
    <lineage>
        <taxon>Bacteria</taxon>
        <taxon>Bacillati</taxon>
        <taxon>Actinomycetota</taxon>
        <taxon>Actinomycetes</taxon>
        <taxon>Pseudonocardiales</taxon>
        <taxon>Pseudonocardiaceae</taxon>
        <taxon>Amycolatopsis</taxon>
    </lineage>
</organism>
<dbReference type="InterPro" id="IPR016032">
    <property type="entry name" value="Sig_transdc_resp-reg_C-effctor"/>
</dbReference>
<keyword evidence="3" id="KW-1185">Reference proteome</keyword>
<dbReference type="InterPro" id="IPR000014">
    <property type="entry name" value="PAS"/>
</dbReference>
<dbReference type="Gene3D" id="3.30.450.20">
    <property type="entry name" value="PAS domain"/>
    <property type="match status" value="1"/>
</dbReference>